<dbReference type="SUPFAM" id="SSF46689">
    <property type="entry name" value="Homeodomain-like"/>
    <property type="match status" value="2"/>
</dbReference>
<dbReference type="PROSITE" id="PS01124">
    <property type="entry name" value="HTH_ARAC_FAMILY_2"/>
    <property type="match status" value="1"/>
</dbReference>
<evidence type="ECO:0000256" key="1">
    <source>
        <dbReference type="ARBA" id="ARBA00023015"/>
    </source>
</evidence>
<dbReference type="InterPro" id="IPR037923">
    <property type="entry name" value="HTH-like"/>
</dbReference>
<dbReference type="InterPro" id="IPR018062">
    <property type="entry name" value="HTH_AraC-typ_CS"/>
</dbReference>
<dbReference type="GO" id="GO:0003700">
    <property type="term" value="F:DNA-binding transcription factor activity"/>
    <property type="evidence" value="ECO:0007669"/>
    <property type="project" value="InterPro"/>
</dbReference>
<feature type="domain" description="HTH araC/xylS-type" evidence="4">
    <location>
        <begin position="163"/>
        <end position="261"/>
    </location>
</feature>
<dbReference type="InterPro" id="IPR018060">
    <property type="entry name" value="HTH_AraC"/>
</dbReference>
<keyword evidence="1" id="KW-0805">Transcription regulation</keyword>
<dbReference type="EMBL" id="VDCQ01000059">
    <property type="protein sequence ID" value="TNJ62416.1"/>
    <property type="molecule type" value="Genomic_DNA"/>
</dbReference>
<gene>
    <name evidence="5" type="ORF">FE784_30585</name>
</gene>
<dbReference type="PROSITE" id="PS00041">
    <property type="entry name" value="HTH_ARAC_FAMILY_1"/>
    <property type="match status" value="1"/>
</dbReference>
<dbReference type="OrthoDB" id="2636626at2"/>
<keyword evidence="6" id="KW-1185">Reference proteome</keyword>
<evidence type="ECO:0000256" key="2">
    <source>
        <dbReference type="ARBA" id="ARBA00023125"/>
    </source>
</evidence>
<evidence type="ECO:0000313" key="6">
    <source>
        <dbReference type="Proteomes" id="UP000307943"/>
    </source>
</evidence>
<dbReference type="Proteomes" id="UP000307943">
    <property type="component" value="Unassembled WGS sequence"/>
</dbReference>
<dbReference type="AlphaFoldDB" id="A0A5C4T0E3"/>
<sequence>MLTMGPGGIEVVHCVYTGPRPSFMYPESTHSTYTLLGVEAGSFEFEIMSQRGRAAFGDLVLCPPDTLFKRKAEEDVTFHVFHFHWSMKEPPGSAHIPVGKVAIRDTERLLSTYAYLRKLQKKIGRMSSAKYLTIPLLLDLLFLCEMEREFAVKGKDSSDPIMQLAAGYIHRHLFEEISLKHIADKLGIGQSQLTRRFHSAYGSTPVEYITRLRLEEVKRLLLETDETLDAIAYRCAFESGSYLSRVFRAKIGTTPSGFRQNYRI</sequence>
<dbReference type="SUPFAM" id="SSF51215">
    <property type="entry name" value="Regulatory protein AraC"/>
    <property type="match status" value="1"/>
</dbReference>
<evidence type="ECO:0000259" key="4">
    <source>
        <dbReference type="PROSITE" id="PS01124"/>
    </source>
</evidence>
<comment type="caution">
    <text evidence="5">The sequence shown here is derived from an EMBL/GenBank/DDBJ whole genome shotgun (WGS) entry which is preliminary data.</text>
</comment>
<dbReference type="Pfam" id="PF12833">
    <property type="entry name" value="HTH_18"/>
    <property type="match status" value="1"/>
</dbReference>
<dbReference type="GO" id="GO:0043565">
    <property type="term" value="F:sequence-specific DNA binding"/>
    <property type="evidence" value="ECO:0007669"/>
    <property type="project" value="InterPro"/>
</dbReference>
<organism evidence="5 6">
    <name type="scientific">Paenibacillus hemerocallicola</name>
    <dbReference type="NCBI Taxonomy" id="1172614"/>
    <lineage>
        <taxon>Bacteria</taxon>
        <taxon>Bacillati</taxon>
        <taxon>Bacillota</taxon>
        <taxon>Bacilli</taxon>
        <taxon>Bacillales</taxon>
        <taxon>Paenibacillaceae</taxon>
        <taxon>Paenibacillus</taxon>
    </lineage>
</organism>
<dbReference type="RefSeq" id="WP_139606064.1">
    <property type="nucleotide sequence ID" value="NZ_VDCQ01000059.1"/>
</dbReference>
<protein>
    <submittedName>
        <fullName evidence="5">Helix-turn-helix transcriptional regulator</fullName>
    </submittedName>
</protein>
<accession>A0A5C4T0E3</accession>
<reference evidence="5 6" key="1">
    <citation type="submission" date="2019-05" db="EMBL/GenBank/DDBJ databases">
        <title>We sequenced the genome of Paenibacillus hemerocallicola KCTC 33185 for further insight into its adaptation and study the phylogeny of Paenibacillus.</title>
        <authorList>
            <person name="Narsing Rao M.P."/>
        </authorList>
    </citation>
    <scope>NUCLEOTIDE SEQUENCE [LARGE SCALE GENOMIC DNA]</scope>
    <source>
        <strain evidence="5 6">KCTC 33185</strain>
    </source>
</reference>
<dbReference type="PANTHER" id="PTHR43280">
    <property type="entry name" value="ARAC-FAMILY TRANSCRIPTIONAL REGULATOR"/>
    <property type="match status" value="1"/>
</dbReference>
<evidence type="ECO:0000313" key="5">
    <source>
        <dbReference type="EMBL" id="TNJ62416.1"/>
    </source>
</evidence>
<keyword evidence="3" id="KW-0804">Transcription</keyword>
<dbReference type="Gene3D" id="1.10.10.60">
    <property type="entry name" value="Homeodomain-like"/>
    <property type="match status" value="2"/>
</dbReference>
<keyword evidence="2" id="KW-0238">DNA-binding</keyword>
<name>A0A5C4T0E3_9BACL</name>
<dbReference type="PANTHER" id="PTHR43280:SF2">
    <property type="entry name" value="HTH-TYPE TRANSCRIPTIONAL REGULATOR EXSA"/>
    <property type="match status" value="1"/>
</dbReference>
<evidence type="ECO:0000256" key="3">
    <source>
        <dbReference type="ARBA" id="ARBA00023163"/>
    </source>
</evidence>
<proteinExistence type="predicted"/>
<dbReference type="InterPro" id="IPR009057">
    <property type="entry name" value="Homeodomain-like_sf"/>
</dbReference>
<dbReference type="SMART" id="SM00342">
    <property type="entry name" value="HTH_ARAC"/>
    <property type="match status" value="1"/>
</dbReference>